<keyword evidence="3 5" id="KW-0732">Signal</keyword>
<dbReference type="SMART" id="SM00642">
    <property type="entry name" value="Aamy"/>
    <property type="match status" value="1"/>
</dbReference>
<feature type="chain" id="PRO_5038919443" evidence="5">
    <location>
        <begin position="25"/>
        <end position="472"/>
    </location>
</feature>
<evidence type="ECO:0000256" key="2">
    <source>
        <dbReference type="ARBA" id="ARBA00022723"/>
    </source>
</evidence>
<dbReference type="PANTHER" id="PTHR10357">
    <property type="entry name" value="ALPHA-AMYLASE FAMILY MEMBER"/>
    <property type="match status" value="1"/>
</dbReference>
<dbReference type="InterPro" id="IPR013780">
    <property type="entry name" value="Glyco_hydro_b"/>
</dbReference>
<feature type="domain" description="Glycosyl hydrolase family 13 catalytic" evidence="6">
    <location>
        <begin position="36"/>
        <end position="342"/>
    </location>
</feature>
<keyword evidence="2" id="KW-0479">Metal-binding</keyword>
<dbReference type="Gene3D" id="2.60.40.1180">
    <property type="entry name" value="Golgi alpha-mannosidase II"/>
    <property type="match status" value="1"/>
</dbReference>
<dbReference type="GO" id="GO:0005975">
    <property type="term" value="P:carbohydrate metabolic process"/>
    <property type="evidence" value="ECO:0007669"/>
    <property type="project" value="InterPro"/>
</dbReference>
<evidence type="ECO:0000256" key="4">
    <source>
        <dbReference type="SAM" id="Phobius"/>
    </source>
</evidence>
<comment type="caution">
    <text evidence="7">The sequence shown here is derived from an EMBL/GenBank/DDBJ whole genome shotgun (WGS) entry which is preliminary data.</text>
</comment>
<evidence type="ECO:0000256" key="5">
    <source>
        <dbReference type="SAM" id="SignalP"/>
    </source>
</evidence>
<accession>A0A8J7G5X9</accession>
<dbReference type="Proteomes" id="UP000622653">
    <property type="component" value="Unassembled WGS sequence"/>
</dbReference>
<dbReference type="Gene3D" id="3.20.20.80">
    <property type="entry name" value="Glycosidases"/>
    <property type="match status" value="1"/>
</dbReference>
<keyword evidence="4" id="KW-1133">Transmembrane helix</keyword>
<dbReference type="Pfam" id="PF00128">
    <property type="entry name" value="Alpha-amylase"/>
    <property type="match status" value="1"/>
</dbReference>
<feature type="signal peptide" evidence="5">
    <location>
        <begin position="1"/>
        <end position="24"/>
    </location>
</feature>
<evidence type="ECO:0000256" key="3">
    <source>
        <dbReference type="ARBA" id="ARBA00022729"/>
    </source>
</evidence>
<dbReference type="PANTHER" id="PTHR10357:SF215">
    <property type="entry name" value="ALPHA-AMYLASE 1"/>
    <property type="match status" value="1"/>
</dbReference>
<dbReference type="SUPFAM" id="SSF51445">
    <property type="entry name" value="(Trans)glycosidases"/>
    <property type="match status" value="1"/>
</dbReference>
<dbReference type="EMBL" id="JADKPV010000007">
    <property type="protein sequence ID" value="MBF4502002.1"/>
    <property type="molecule type" value="Genomic_DNA"/>
</dbReference>
<organism evidence="7 8">
    <name type="scientific">Savagea serpentis</name>
    <dbReference type="NCBI Taxonomy" id="2785297"/>
    <lineage>
        <taxon>Bacteria</taxon>
        <taxon>Bacillati</taxon>
        <taxon>Bacillota</taxon>
        <taxon>Bacilli</taxon>
        <taxon>Bacillales</taxon>
        <taxon>Caryophanaceae</taxon>
        <taxon>Savagea</taxon>
    </lineage>
</organism>
<protein>
    <submittedName>
        <fullName evidence="7">Alpha-amylase</fullName>
    </submittedName>
</protein>
<keyword evidence="4" id="KW-0812">Transmembrane</keyword>
<gene>
    <name evidence="7" type="ORF">IRY55_11600</name>
</gene>
<dbReference type="AlphaFoldDB" id="A0A8J7G5X9"/>
<dbReference type="Pfam" id="PF22026">
    <property type="entry name" value="Alpha-amylase_C_2"/>
    <property type="match status" value="1"/>
</dbReference>
<dbReference type="GO" id="GO:0046872">
    <property type="term" value="F:metal ion binding"/>
    <property type="evidence" value="ECO:0007669"/>
    <property type="project" value="UniProtKB-KW"/>
</dbReference>
<reference evidence="7" key="1">
    <citation type="submission" date="2020-11" db="EMBL/GenBank/DDBJ databases">
        <title>Multidrug resistant novel bacterium Savagea serpentis sp. nov., isolated from the scats of a vine snake (Ahaetulla nasuta).</title>
        <authorList>
            <person name="Venkata Ramana V."/>
            <person name="Vikas Patil S."/>
            <person name="Yogita Lugani V."/>
        </authorList>
    </citation>
    <scope>NUCLEOTIDE SEQUENCE</scope>
    <source>
        <strain evidence="7">SN6</strain>
    </source>
</reference>
<dbReference type="InterPro" id="IPR054174">
    <property type="entry name" value="Alpha-amylase-like_C"/>
</dbReference>
<dbReference type="InterPro" id="IPR017853">
    <property type="entry name" value="GH"/>
</dbReference>
<name>A0A8J7G5X9_9BACL</name>
<keyword evidence="8" id="KW-1185">Reference proteome</keyword>
<sequence>MHKMKIAMLTFVFVLTFGSFPIHALAMSPEEQSIYDLNVDRFNNGTRDNDKDVDLNDPSAYYGGDFVGVKERLNHIKEMKFTTVILGNVWKSSNFLGENTTSYIEVNEHYGTQEELISLVAKMQDEKLMAVADFPIDQLGDAHPIRKAHETSADGQWTIVDETLVSTMAKEIVASIDKYGWDGIRLTNTQNWDAASLESLIDLIKKEADKLIVMTLEQTEANNVDIFHNESLMQTFHDTFIQFNSGVTLYEQMQNIDRRTQLQVDRIDQLRMTYEMVELRMFPPTRWKTALTALFMLPGVPTVTYGSEIAMNGETVEEGLQMMNFKTEMELKDYIGNLNTLRQESETIRNGEFELLHNEDDFTVFARYSEDEHWIVVINNSDDTKKFSIPKERFGEDKVKLRGVLNQDLIRLTKDDQYNIIQDRERVEVYYVEEDKGYNIPYLIASIMVYAAFILFLYVVLKNSRKKRAANS</sequence>
<feature type="transmembrane region" description="Helical" evidence="4">
    <location>
        <begin position="440"/>
        <end position="461"/>
    </location>
</feature>
<evidence type="ECO:0000313" key="8">
    <source>
        <dbReference type="Proteomes" id="UP000622653"/>
    </source>
</evidence>
<keyword evidence="4" id="KW-0472">Membrane</keyword>
<dbReference type="InterPro" id="IPR006047">
    <property type="entry name" value="GH13_cat_dom"/>
</dbReference>
<evidence type="ECO:0000259" key="6">
    <source>
        <dbReference type="SMART" id="SM00642"/>
    </source>
</evidence>
<evidence type="ECO:0000256" key="1">
    <source>
        <dbReference type="ARBA" id="ARBA00001913"/>
    </source>
</evidence>
<proteinExistence type="predicted"/>
<evidence type="ECO:0000313" key="7">
    <source>
        <dbReference type="EMBL" id="MBF4502002.1"/>
    </source>
</evidence>
<dbReference type="SUPFAM" id="SSF51011">
    <property type="entry name" value="Glycosyl hydrolase domain"/>
    <property type="match status" value="1"/>
</dbReference>
<comment type="cofactor">
    <cofactor evidence="1">
        <name>Ca(2+)</name>
        <dbReference type="ChEBI" id="CHEBI:29108"/>
    </cofactor>
</comment>